<organism evidence="2">
    <name type="scientific">marine sediment metagenome</name>
    <dbReference type="NCBI Taxonomy" id="412755"/>
    <lineage>
        <taxon>unclassified sequences</taxon>
        <taxon>metagenomes</taxon>
        <taxon>ecological metagenomes</taxon>
    </lineage>
</organism>
<evidence type="ECO:0000313" key="2">
    <source>
        <dbReference type="EMBL" id="KKM86702.1"/>
    </source>
</evidence>
<dbReference type="EMBL" id="LAZR01007213">
    <property type="protein sequence ID" value="KKM86702.1"/>
    <property type="molecule type" value="Genomic_DNA"/>
</dbReference>
<sequence length="221" mass="24305">VDEPWPTPEASTLERRTIKMAPPGWDAVNIGSTHPMPNHGDYMAGQERKIGAPLSMPLMIMRRDASNHNYSSARFDGQGWARFVQKLQNFLGGTPRSVGVLTRLFWMVIAEARFDDPALRNPSPDARVEWTHPVRPHVDPLKEAAGVGKMLETGQTNLFDVHAAQGHSLESSLNKDVQVRDMYEARDLPLPANLARPSAAKPDEDGGDDVPAGKKKEPVSG</sequence>
<feature type="region of interest" description="Disordered" evidence="1">
    <location>
        <begin position="184"/>
        <end position="221"/>
    </location>
</feature>
<comment type="caution">
    <text evidence="2">The sequence shown here is derived from an EMBL/GenBank/DDBJ whole genome shotgun (WGS) entry which is preliminary data.</text>
</comment>
<gene>
    <name evidence="2" type="ORF">LCGC14_1276300</name>
</gene>
<name>A0A0F9NZL3_9ZZZZ</name>
<evidence type="ECO:0000256" key="1">
    <source>
        <dbReference type="SAM" id="MobiDB-lite"/>
    </source>
</evidence>
<feature type="non-terminal residue" evidence="2">
    <location>
        <position position="1"/>
    </location>
</feature>
<proteinExistence type="predicted"/>
<dbReference type="AlphaFoldDB" id="A0A0F9NZL3"/>
<feature type="compositionally biased region" description="Basic and acidic residues" evidence="1">
    <location>
        <begin position="211"/>
        <end position="221"/>
    </location>
</feature>
<reference evidence="2" key="1">
    <citation type="journal article" date="2015" name="Nature">
        <title>Complex archaea that bridge the gap between prokaryotes and eukaryotes.</title>
        <authorList>
            <person name="Spang A."/>
            <person name="Saw J.H."/>
            <person name="Jorgensen S.L."/>
            <person name="Zaremba-Niedzwiedzka K."/>
            <person name="Martijn J."/>
            <person name="Lind A.E."/>
            <person name="van Eijk R."/>
            <person name="Schleper C."/>
            <person name="Guy L."/>
            <person name="Ettema T.J."/>
        </authorList>
    </citation>
    <scope>NUCLEOTIDE SEQUENCE</scope>
</reference>
<protein>
    <submittedName>
        <fullName evidence="2">Uncharacterized protein</fullName>
    </submittedName>
</protein>
<accession>A0A0F9NZL3</accession>